<dbReference type="InterPro" id="IPR001708">
    <property type="entry name" value="YidC/ALB3/OXA1/COX18"/>
</dbReference>
<dbReference type="GeneID" id="105159129"/>
<proteinExistence type="inferred from homology"/>
<keyword evidence="10" id="KW-1185">Reference proteome</keyword>
<dbReference type="Pfam" id="PF02096">
    <property type="entry name" value="60KD_IMP"/>
    <property type="match status" value="1"/>
</dbReference>
<dbReference type="InterPro" id="IPR028055">
    <property type="entry name" value="YidC/Oxa/ALB_C"/>
</dbReference>
<name>A0A8M8UZ10_SESIN</name>
<dbReference type="GO" id="GO:0005743">
    <property type="term" value="C:mitochondrial inner membrane"/>
    <property type="evidence" value="ECO:0007669"/>
    <property type="project" value="TreeGrafter"/>
</dbReference>
<dbReference type="CDD" id="cd20069">
    <property type="entry name" value="5TM_Oxa1-like"/>
    <property type="match status" value="1"/>
</dbReference>
<comment type="similarity">
    <text evidence="6">Belongs to the OXA1/ALB3/YidC family.</text>
</comment>
<sequence>MAYRRSITARAKLLHQQHRVAPSFSHVPRDDDDRGTPLHHSPISKNPEIPSNFQHRLFGMGNNVGTFHRSRNLFQDRRFGIPAACSPVFVRNMSSLGEGPADKIEIMTDVLGDKAVEVGSQVGPVANEVAVAAADSFFPVAALQYLIDYIHSFTGFNWWASIVLATLLIRGIQLPLMINQLKSTSKFTLLRPRLEEIKEEMQSRSTSPDAVAEGQARMKELFKEYGVTPFTPLKGILISGPIFCSFFFAVRNMAVNVPSFKEGGTLWFTDLTTPDSMYILPILTALTFWITVEAIFCYWITSNLFSLTYGLEARGEEILGRANITQGTTSNRSKTSLRRAQQVHGTPTTAVCIVLYSSITKTHRESKNTLFVRPQSKD</sequence>
<feature type="region of interest" description="Disordered" evidence="7">
    <location>
        <begin position="17"/>
        <end position="46"/>
    </location>
</feature>
<evidence type="ECO:0000259" key="9">
    <source>
        <dbReference type="Pfam" id="PF02096"/>
    </source>
</evidence>
<gene>
    <name evidence="11" type="primary">LOC105159129</name>
</gene>
<evidence type="ECO:0000313" key="11">
    <source>
        <dbReference type="RefSeq" id="XP_020552133.1"/>
    </source>
</evidence>
<dbReference type="Proteomes" id="UP000504604">
    <property type="component" value="Linkage group LG1"/>
</dbReference>
<evidence type="ECO:0000256" key="5">
    <source>
        <dbReference type="ARBA" id="ARBA00023136"/>
    </source>
</evidence>
<evidence type="ECO:0000256" key="8">
    <source>
        <dbReference type="SAM" id="Phobius"/>
    </source>
</evidence>
<feature type="transmembrane region" description="Helical" evidence="8">
    <location>
        <begin position="227"/>
        <end position="250"/>
    </location>
</feature>
<evidence type="ECO:0000256" key="4">
    <source>
        <dbReference type="ARBA" id="ARBA00022989"/>
    </source>
</evidence>
<feature type="transmembrane region" description="Helical" evidence="8">
    <location>
        <begin position="278"/>
        <end position="300"/>
    </location>
</feature>
<feature type="compositionally biased region" description="Basic and acidic residues" evidence="7">
    <location>
        <begin position="27"/>
        <end position="36"/>
    </location>
</feature>
<dbReference type="RefSeq" id="XP_020552133.1">
    <property type="nucleotide sequence ID" value="XM_020696474.1"/>
</dbReference>
<dbReference type="PANTHER" id="PTHR12428:SF34">
    <property type="entry name" value="MITOCHONDRIAL INNER MEMBRANE PROTEIN OXA1-LIKE"/>
    <property type="match status" value="1"/>
</dbReference>
<evidence type="ECO:0000256" key="2">
    <source>
        <dbReference type="ARBA" id="ARBA00010583"/>
    </source>
</evidence>
<evidence type="ECO:0000256" key="6">
    <source>
        <dbReference type="RuleBase" id="RU003945"/>
    </source>
</evidence>
<evidence type="ECO:0000256" key="7">
    <source>
        <dbReference type="SAM" id="MobiDB-lite"/>
    </source>
</evidence>
<dbReference type="GO" id="GO:0032979">
    <property type="term" value="P:protein insertion into mitochondrial inner membrane from matrix"/>
    <property type="evidence" value="ECO:0007669"/>
    <property type="project" value="TreeGrafter"/>
</dbReference>
<accession>A0A8M8UZ10</accession>
<comment type="similarity">
    <text evidence="2">Belongs to the OXA1/ALB3/YidC (TC 2.A.9.2) family.</text>
</comment>
<dbReference type="GO" id="GO:0032977">
    <property type="term" value="F:membrane insertase activity"/>
    <property type="evidence" value="ECO:0007669"/>
    <property type="project" value="InterPro"/>
</dbReference>
<reference evidence="10" key="1">
    <citation type="submission" date="2024-10" db="UniProtKB">
        <authorList>
            <consortium name="RefSeq"/>
        </authorList>
    </citation>
    <scope>NUCLEOTIDE SEQUENCE [LARGE SCALE GENOMIC DNA]</scope>
    <source>
        <strain evidence="10">cv. Zhongzhi No. 13</strain>
    </source>
</reference>
<keyword evidence="5 8" id="KW-0472">Membrane</keyword>
<organism evidence="10 11">
    <name type="scientific">Sesamum indicum</name>
    <name type="common">Oriental sesame</name>
    <name type="synonym">Sesamum orientale</name>
    <dbReference type="NCBI Taxonomy" id="4182"/>
    <lineage>
        <taxon>Eukaryota</taxon>
        <taxon>Viridiplantae</taxon>
        <taxon>Streptophyta</taxon>
        <taxon>Embryophyta</taxon>
        <taxon>Tracheophyta</taxon>
        <taxon>Spermatophyta</taxon>
        <taxon>Magnoliopsida</taxon>
        <taxon>eudicotyledons</taxon>
        <taxon>Gunneridae</taxon>
        <taxon>Pentapetalae</taxon>
        <taxon>asterids</taxon>
        <taxon>lamiids</taxon>
        <taxon>Lamiales</taxon>
        <taxon>Pedaliaceae</taxon>
        <taxon>Sesamum</taxon>
    </lineage>
</organism>
<evidence type="ECO:0000313" key="10">
    <source>
        <dbReference type="Proteomes" id="UP000504604"/>
    </source>
</evidence>
<comment type="subcellular location">
    <subcellularLocation>
        <location evidence="1 6">Membrane</location>
        <topology evidence="1 6">Multi-pass membrane protein</topology>
    </subcellularLocation>
</comment>
<keyword evidence="3 6" id="KW-0812">Transmembrane</keyword>
<evidence type="ECO:0000256" key="1">
    <source>
        <dbReference type="ARBA" id="ARBA00004141"/>
    </source>
</evidence>
<evidence type="ECO:0000256" key="3">
    <source>
        <dbReference type="ARBA" id="ARBA00022692"/>
    </source>
</evidence>
<protein>
    <submittedName>
        <fullName evidence="11">Mitochondrial inner membrane protein OXA1-like isoform X4</fullName>
    </submittedName>
</protein>
<feature type="domain" description="Membrane insertase YidC/Oxa/ALB C-terminal" evidence="9">
    <location>
        <begin position="158"/>
        <end position="307"/>
    </location>
</feature>
<dbReference type="AlphaFoldDB" id="A0A8M8UZ10"/>
<dbReference type="PANTHER" id="PTHR12428">
    <property type="entry name" value="OXA1"/>
    <property type="match status" value="1"/>
</dbReference>
<keyword evidence="4 8" id="KW-1133">Transmembrane helix</keyword>
<reference evidence="11" key="2">
    <citation type="submission" date="2025-08" db="UniProtKB">
        <authorList>
            <consortium name="RefSeq"/>
        </authorList>
    </citation>
    <scope>IDENTIFICATION</scope>
</reference>